<dbReference type="EMBL" id="JALDAW010000022">
    <property type="protein sequence ID" value="MDY5168965.1"/>
    <property type="molecule type" value="Genomic_DNA"/>
</dbReference>
<comment type="caution">
    <text evidence="1">The sequence shown here is derived from an EMBL/GenBank/DDBJ whole genome shotgun (WGS) entry which is preliminary data.</text>
</comment>
<organism evidence="1 2">
    <name type="scientific">Dielma fastidiosa</name>
    <dbReference type="NCBI Taxonomy" id="1034346"/>
    <lineage>
        <taxon>Bacteria</taxon>
        <taxon>Bacillati</taxon>
        <taxon>Bacillota</taxon>
        <taxon>Erysipelotrichia</taxon>
        <taxon>Erysipelotrichales</taxon>
        <taxon>Erysipelotrichaceae</taxon>
        <taxon>Dielma</taxon>
    </lineage>
</organism>
<protein>
    <submittedName>
        <fullName evidence="1">GNAT family acetyltransferase</fullName>
    </submittedName>
</protein>
<reference evidence="1" key="1">
    <citation type="submission" date="2022-03" db="EMBL/GenBank/DDBJ databases">
        <title>First case of bacteraemia caused by Dielma fastidiosa in a patient hospitalised with diverticulitis.</title>
        <authorList>
            <person name="Forman-Ankjaer B."/>
            <person name="Hvid-Jensen F."/>
            <person name="Kobel C.M."/>
            <person name="Greve T."/>
        </authorList>
    </citation>
    <scope>NUCLEOTIDE SEQUENCE</scope>
    <source>
        <strain evidence="1">AUH_DF_2021</strain>
    </source>
</reference>
<gene>
    <name evidence="1" type="ORF">MQE39_12675</name>
</gene>
<accession>A0AB35UQD9</accession>
<evidence type="ECO:0000313" key="2">
    <source>
        <dbReference type="Proteomes" id="UP001276902"/>
    </source>
</evidence>
<evidence type="ECO:0000313" key="1">
    <source>
        <dbReference type="EMBL" id="MDY5168965.1"/>
    </source>
</evidence>
<dbReference type="AlphaFoldDB" id="A0AB35UQD9"/>
<proteinExistence type="predicted"/>
<sequence length="177" mass="20969">MKYLIMCEGPNELEIIRLLLEHEQLIITEDDLLNLIPYHARQIGNNAAVKAALNLYHGDVHVLRIGDKLNDELKIPREYKGKIKDIKKYCTKPELEMLLILSENKESDFEKVKSRISPKTFSKKNVIYNRIRYNNNTAFYRDYYGERIDLLVDSIKRYKQLKGKHQRDELYLADLLK</sequence>
<dbReference type="Proteomes" id="UP001276902">
    <property type="component" value="Unassembled WGS sequence"/>
</dbReference>
<dbReference type="RefSeq" id="WP_320884014.1">
    <property type="nucleotide sequence ID" value="NZ_BAABZA010000002.1"/>
</dbReference>
<name>A0AB35UQD9_9FIRM</name>